<keyword evidence="1" id="KW-1133">Transmembrane helix</keyword>
<feature type="domain" description="Acyltransferase 3" evidence="2">
    <location>
        <begin position="43"/>
        <end position="257"/>
    </location>
</feature>
<organism evidence="3 4">
    <name type="scientific">Lacinutrix neustonica</name>
    <dbReference type="NCBI Taxonomy" id="2980107"/>
    <lineage>
        <taxon>Bacteria</taxon>
        <taxon>Pseudomonadati</taxon>
        <taxon>Bacteroidota</taxon>
        <taxon>Flavobacteriia</taxon>
        <taxon>Flavobacteriales</taxon>
        <taxon>Flavobacteriaceae</taxon>
        <taxon>Lacinutrix</taxon>
    </lineage>
</organism>
<proteinExistence type="predicted"/>
<feature type="transmembrane region" description="Helical" evidence="1">
    <location>
        <begin position="238"/>
        <end position="261"/>
    </location>
</feature>
<keyword evidence="3" id="KW-0012">Acyltransferase</keyword>
<feature type="transmembrane region" description="Helical" evidence="1">
    <location>
        <begin position="127"/>
        <end position="144"/>
    </location>
</feature>
<protein>
    <submittedName>
        <fullName evidence="3">Acyltransferase family protein</fullName>
    </submittedName>
</protein>
<feature type="transmembrane region" description="Helical" evidence="1">
    <location>
        <begin position="6"/>
        <end position="25"/>
    </location>
</feature>
<keyword evidence="1" id="KW-0472">Membrane</keyword>
<dbReference type="Proteomes" id="UP001164705">
    <property type="component" value="Chromosome"/>
</dbReference>
<sequence>MAIVLFNYNHIFFLVPIFIIDNQFFIKEDFYYNLILNTDYSTALPLFLFFLSNVALIFGYRIVGASHSWSVSVEEQFYVFWPWVIKVFYKILPKFLIPFILIKVLVLNQVPRGDNFIINKLTEICNFIPIEYMAIGALGAFYAFKKEKLFYILFKDKRIALIVILVLLVLLAFNLSGIVLGFVFVSILSIIFVNQGKLKETRLSYLGVISYGVYMYHPLVMFVVFACLNNLMQESEHVILYNILLYFITTFLTLLVSHLSYKYFENYFLKFKDSFATVKINPKLNANEK</sequence>
<keyword evidence="4" id="KW-1185">Reference proteome</keyword>
<dbReference type="InterPro" id="IPR002656">
    <property type="entry name" value="Acyl_transf_3_dom"/>
</dbReference>
<keyword evidence="1" id="KW-0812">Transmembrane</keyword>
<feature type="transmembrane region" description="Helical" evidence="1">
    <location>
        <begin position="46"/>
        <end position="63"/>
    </location>
</feature>
<dbReference type="KEGG" id="lnu:N7U66_19090"/>
<gene>
    <name evidence="3" type="ORF">N7U66_19090</name>
</gene>
<dbReference type="AlphaFoldDB" id="A0A9E8SE46"/>
<reference evidence="3" key="1">
    <citation type="submission" date="2022-11" db="EMBL/GenBank/DDBJ databases">
        <title>Lacinutrix neustonica HL-RS19T sp. nov., isolated from the surface microlayer sample of brackish Lake Shihwa.</title>
        <authorList>
            <person name="Choi J.Y."/>
            <person name="Hwang C.Y."/>
        </authorList>
    </citation>
    <scope>NUCLEOTIDE SEQUENCE</scope>
    <source>
        <strain evidence="3">HL-RS19</strain>
    </source>
</reference>
<keyword evidence="3" id="KW-0808">Transferase</keyword>
<dbReference type="Pfam" id="PF01757">
    <property type="entry name" value="Acyl_transf_3"/>
    <property type="match status" value="1"/>
</dbReference>
<dbReference type="GO" id="GO:0016747">
    <property type="term" value="F:acyltransferase activity, transferring groups other than amino-acyl groups"/>
    <property type="evidence" value="ECO:0007669"/>
    <property type="project" value="InterPro"/>
</dbReference>
<feature type="transmembrane region" description="Helical" evidence="1">
    <location>
        <begin position="159"/>
        <end position="192"/>
    </location>
</feature>
<feature type="transmembrane region" description="Helical" evidence="1">
    <location>
        <begin position="83"/>
        <end position="106"/>
    </location>
</feature>
<evidence type="ECO:0000313" key="3">
    <source>
        <dbReference type="EMBL" id="WAC01924.1"/>
    </source>
</evidence>
<dbReference type="EMBL" id="CP113088">
    <property type="protein sequence ID" value="WAC01924.1"/>
    <property type="molecule type" value="Genomic_DNA"/>
</dbReference>
<name>A0A9E8SE46_9FLAO</name>
<feature type="transmembrane region" description="Helical" evidence="1">
    <location>
        <begin position="204"/>
        <end position="226"/>
    </location>
</feature>
<evidence type="ECO:0000259" key="2">
    <source>
        <dbReference type="Pfam" id="PF01757"/>
    </source>
</evidence>
<accession>A0A9E8SE46</accession>
<evidence type="ECO:0000256" key="1">
    <source>
        <dbReference type="SAM" id="Phobius"/>
    </source>
</evidence>
<evidence type="ECO:0000313" key="4">
    <source>
        <dbReference type="Proteomes" id="UP001164705"/>
    </source>
</evidence>